<dbReference type="Proteomes" id="UP001501645">
    <property type="component" value="Unassembled WGS sequence"/>
</dbReference>
<protein>
    <recommendedName>
        <fullName evidence="1">Aminoglycoside phosphotransferase domain-containing protein</fullName>
    </recommendedName>
</protein>
<dbReference type="EMBL" id="BAABKO010000002">
    <property type="protein sequence ID" value="GAA4773838.1"/>
    <property type="molecule type" value="Genomic_DNA"/>
</dbReference>
<dbReference type="SUPFAM" id="SSF56112">
    <property type="entry name" value="Protein kinase-like (PK-like)"/>
    <property type="match status" value="2"/>
</dbReference>
<feature type="domain" description="Aminoglycoside phosphotransferase" evidence="1">
    <location>
        <begin position="124"/>
        <end position="320"/>
    </location>
</feature>
<proteinExistence type="predicted"/>
<evidence type="ECO:0000313" key="2">
    <source>
        <dbReference type="EMBL" id="GAA4773838.1"/>
    </source>
</evidence>
<dbReference type="RefSeq" id="WP_345438210.1">
    <property type="nucleotide sequence ID" value="NZ_BAABKO010000002.1"/>
</dbReference>
<dbReference type="InterPro" id="IPR011009">
    <property type="entry name" value="Kinase-like_dom_sf"/>
</dbReference>
<feature type="domain" description="Aminoglycoside phosphotransferase" evidence="1">
    <location>
        <begin position="399"/>
        <end position="598"/>
    </location>
</feature>
<organism evidence="2 3">
    <name type="scientific">Microbacterium gilvum</name>
    <dbReference type="NCBI Taxonomy" id="1336204"/>
    <lineage>
        <taxon>Bacteria</taxon>
        <taxon>Bacillati</taxon>
        <taxon>Actinomycetota</taxon>
        <taxon>Actinomycetes</taxon>
        <taxon>Micrococcales</taxon>
        <taxon>Microbacteriaceae</taxon>
        <taxon>Microbacterium</taxon>
    </lineage>
</organism>
<dbReference type="Pfam" id="PF01636">
    <property type="entry name" value="APH"/>
    <property type="match status" value="2"/>
</dbReference>
<evidence type="ECO:0000313" key="3">
    <source>
        <dbReference type="Proteomes" id="UP001501645"/>
    </source>
</evidence>
<accession>A0ABP9A622</accession>
<sequence length="664" mass="68619">MRDGDAALVARDEALPALADVLDAGRLRRVLAARRVEIGYLRYKPATSAVAGIRVDGRAAQAVAYPVGVHGKLARLATETGDDLLLLDDARGLAVVAAPGDRALPGIRTALARHPRAETLVYKPGRRWVGRCVECGVIAKAHAASRAARALRGHDAVAAFLPTAPITHRGVDGLVEYRLLPGTALLHLASGAVAVEAARATGAVLARLHASPAPDGAPSVAGEPIAAGAGDVLPGLSTRMARLSAETATLLAGRAVTAPAHGDFSADQVIVGAGGVHVIDLDRAGVGDPMADLGSWTADEIARGIPRSAAGTALREGYEAAGGRIDGTALIAHTAAALLRRSVEPFRQRAVDWPSRCAALADEAEAFLALARVRRDDALPGRGRADADTSVVAHRPGRRAVIRTSDGYVKLVRPSRFAGVADRAERVSGLRSLEAPTVLERDDDTATLRLSGVGDRTLLDAGPALPMPVVREVWRRVGRGLAELHDLDPAGLPRHGADDELAAIRRAVDPAVAAGLLDTARVAAALAAAEDGLRAAPGPLGVLHRDLHDKQLLLPAGRVTAAGVAAGRERVGVIDVDTMAVGERALDIANLLVHLDLRVAQGLLDTGRAGEAGQALRDGVGEGPVWGRVPAYAAATRLRLAGVYAVRDGWRGVAEAMLAAVADG</sequence>
<evidence type="ECO:0000259" key="1">
    <source>
        <dbReference type="Pfam" id="PF01636"/>
    </source>
</evidence>
<dbReference type="Gene3D" id="3.90.1200.10">
    <property type="match status" value="2"/>
</dbReference>
<keyword evidence="3" id="KW-1185">Reference proteome</keyword>
<gene>
    <name evidence="2" type="ORF">GCM10023351_17850</name>
</gene>
<reference evidence="3" key="1">
    <citation type="journal article" date="2019" name="Int. J. Syst. Evol. Microbiol.">
        <title>The Global Catalogue of Microorganisms (GCM) 10K type strain sequencing project: providing services to taxonomists for standard genome sequencing and annotation.</title>
        <authorList>
            <consortium name="The Broad Institute Genomics Platform"/>
            <consortium name="The Broad Institute Genome Sequencing Center for Infectious Disease"/>
            <person name="Wu L."/>
            <person name="Ma J."/>
        </authorList>
    </citation>
    <scope>NUCLEOTIDE SEQUENCE [LARGE SCALE GENOMIC DNA]</scope>
    <source>
        <strain evidence="3">JCM 18537</strain>
    </source>
</reference>
<name>A0ABP9A622_9MICO</name>
<dbReference type="InterPro" id="IPR002575">
    <property type="entry name" value="Aminoglycoside_PTrfase"/>
</dbReference>
<comment type="caution">
    <text evidence="2">The sequence shown here is derived from an EMBL/GenBank/DDBJ whole genome shotgun (WGS) entry which is preliminary data.</text>
</comment>